<proteinExistence type="predicted"/>
<accession>A0ABP0FQ98</accession>
<keyword evidence="1" id="KW-0812">Transmembrane</keyword>
<sequence>MQYLVGSKACPLSNEPPLKKRNMPQVVSYSHEISLLKADISLLHLNVFGIGDKLDSLMSLSLLQKNKEPPIFSPAETEEELQEIIEQVKDVKEIATRVEHADVVTTIRNFMKLFMKRKVAMTYSLTGLCHGRKKVKNSFVESKLYQLLLSVFQHTVHKHTGSASIGRAVSQVLAGSRDWEGGRNERRSKSSDSDVTCVFRVFARKYHSVGHSLIRLVLGTILCMLFSFHIP</sequence>
<keyword evidence="1" id="KW-0472">Membrane</keyword>
<dbReference type="EMBL" id="CAWYQH010000090">
    <property type="protein sequence ID" value="CAK8681827.1"/>
    <property type="molecule type" value="Genomic_DNA"/>
</dbReference>
<evidence type="ECO:0000313" key="2">
    <source>
        <dbReference type="EMBL" id="CAK8681827.1"/>
    </source>
</evidence>
<reference evidence="2 3" key="1">
    <citation type="submission" date="2024-02" db="EMBL/GenBank/DDBJ databases">
        <authorList>
            <person name="Daric V."/>
            <person name="Darras S."/>
        </authorList>
    </citation>
    <scope>NUCLEOTIDE SEQUENCE [LARGE SCALE GENOMIC DNA]</scope>
</reference>
<keyword evidence="1" id="KW-1133">Transmembrane helix</keyword>
<protein>
    <recommendedName>
        <fullName evidence="4">DUF4806 domain-containing protein</fullName>
    </recommendedName>
</protein>
<evidence type="ECO:0000313" key="3">
    <source>
        <dbReference type="Proteomes" id="UP001642483"/>
    </source>
</evidence>
<evidence type="ECO:0008006" key="4">
    <source>
        <dbReference type="Google" id="ProtNLM"/>
    </source>
</evidence>
<dbReference type="Proteomes" id="UP001642483">
    <property type="component" value="Unassembled WGS sequence"/>
</dbReference>
<comment type="caution">
    <text evidence="2">The sequence shown here is derived from an EMBL/GenBank/DDBJ whole genome shotgun (WGS) entry which is preliminary data.</text>
</comment>
<evidence type="ECO:0000256" key="1">
    <source>
        <dbReference type="SAM" id="Phobius"/>
    </source>
</evidence>
<keyword evidence="3" id="KW-1185">Reference proteome</keyword>
<gene>
    <name evidence="2" type="ORF">CVLEPA_LOCUS12064</name>
</gene>
<organism evidence="2 3">
    <name type="scientific">Clavelina lepadiformis</name>
    <name type="common">Light-bulb sea squirt</name>
    <name type="synonym">Ascidia lepadiformis</name>
    <dbReference type="NCBI Taxonomy" id="159417"/>
    <lineage>
        <taxon>Eukaryota</taxon>
        <taxon>Metazoa</taxon>
        <taxon>Chordata</taxon>
        <taxon>Tunicata</taxon>
        <taxon>Ascidiacea</taxon>
        <taxon>Aplousobranchia</taxon>
        <taxon>Clavelinidae</taxon>
        <taxon>Clavelina</taxon>
    </lineage>
</organism>
<feature type="transmembrane region" description="Helical" evidence="1">
    <location>
        <begin position="213"/>
        <end position="230"/>
    </location>
</feature>
<name>A0ABP0FQ98_CLALP</name>